<reference evidence="1 2" key="1">
    <citation type="submission" date="2018-11" db="EMBL/GenBank/DDBJ databases">
        <authorList>
            <person name="Li F."/>
        </authorList>
    </citation>
    <scope>NUCLEOTIDE SEQUENCE [LARGE SCALE GENOMIC DNA]</scope>
    <source>
        <strain evidence="1 2">Gsoil 097</strain>
    </source>
</reference>
<dbReference type="InterPro" id="IPR038693">
    <property type="entry name" value="PaaB_sf"/>
</dbReference>
<dbReference type="Proteomes" id="UP000267128">
    <property type="component" value="Unassembled WGS sequence"/>
</dbReference>
<protein>
    <submittedName>
        <fullName evidence="1">1,2-phenylacetyl-CoA epoxidase subunit B</fullName>
    </submittedName>
</protein>
<dbReference type="EMBL" id="RJSE01000007">
    <property type="protein sequence ID" value="RNL62878.1"/>
    <property type="molecule type" value="Genomic_DNA"/>
</dbReference>
<sequence>MRAAAASGSWTKSGRPEMADRVYEVFLCLKEGGEFVHVGELEAPEPKAALLFAKEHWLRRDPAVGIWVVDRADVHASEWPFEVMASGAEKRYRKTPGRSAREK</sequence>
<dbReference type="InterPro" id="IPR009359">
    <property type="entry name" value="PaaB"/>
</dbReference>
<gene>
    <name evidence="1" type="ORF">EFK50_14185</name>
</gene>
<dbReference type="OrthoDB" id="8593533at2"/>
<proteinExistence type="predicted"/>
<name>A0A3N0CHH2_9ACTN</name>
<dbReference type="AlphaFoldDB" id="A0A3N0CHH2"/>
<dbReference type="Gene3D" id="3.10.20.520">
    <property type="entry name" value="Phenylacetic acid degradation B"/>
    <property type="match status" value="1"/>
</dbReference>
<accession>A0A3N0CHH2</accession>
<keyword evidence="2" id="KW-1185">Reference proteome</keyword>
<dbReference type="Pfam" id="PF06243">
    <property type="entry name" value="PaaB"/>
    <property type="match status" value="1"/>
</dbReference>
<comment type="caution">
    <text evidence="1">The sequence shown here is derived from an EMBL/GenBank/DDBJ whole genome shotgun (WGS) entry which is preliminary data.</text>
</comment>
<evidence type="ECO:0000313" key="1">
    <source>
        <dbReference type="EMBL" id="RNL62878.1"/>
    </source>
</evidence>
<organism evidence="1 2">
    <name type="scientific">Nocardioides marmoriginsengisoli</name>
    <dbReference type="NCBI Taxonomy" id="661483"/>
    <lineage>
        <taxon>Bacteria</taxon>
        <taxon>Bacillati</taxon>
        <taxon>Actinomycetota</taxon>
        <taxon>Actinomycetes</taxon>
        <taxon>Propionibacteriales</taxon>
        <taxon>Nocardioidaceae</taxon>
        <taxon>Nocardioides</taxon>
    </lineage>
</organism>
<evidence type="ECO:0000313" key="2">
    <source>
        <dbReference type="Proteomes" id="UP000267128"/>
    </source>
</evidence>